<dbReference type="AlphaFoldDB" id="A0A6S6PNH5"/>
<proteinExistence type="predicted"/>
<dbReference type="Proteomes" id="UP000515220">
    <property type="component" value="Chromosome"/>
</dbReference>
<evidence type="ECO:0000313" key="2">
    <source>
        <dbReference type="Proteomes" id="UP000515220"/>
    </source>
</evidence>
<dbReference type="EMBL" id="AP023326">
    <property type="protein sequence ID" value="BCI68893.1"/>
    <property type="molecule type" value="Genomic_DNA"/>
</dbReference>
<accession>A0A6S6PNH5</accession>
<sequence>MLMECEFMSNISRNASAKLEKNTSEVPVVYVEGGWYGRSLVADTQQAGVSSVSATLSSQSSLGSEQENDFPSSLAAASGIGDLSTAVGLSISGENENLVASSYDEVAAKASSDQGSDEPVVVFGNPTSVSPTLTNDSSAVLKSSTDASAMEDQTKAQTVSSAADIGSLNDAVLPQASYGVPWIALTDSSANVSTSENAVATGAANAGVSQENAASLMASTDQSTTTPDTTEATLLSAVGTTDVSNQADNSSVSVTSTLSGANDIVVNNGVIALDGGTNTVVAQNDGTVSVWSAAGSTNFNDAGSGNAEFYVTGTGTFDVQDTGSGDATLKVIQTASSDASGTITGGARHLDVTTGSGAVSIVAGLGGLDLSTAGSGALQIDVTQGTDHILIAGDQTGNVTVSGAVVNTDANFGIMGVTSEQVINGNFVVGLTDGNSVTFLGAAGSDNITLYLA</sequence>
<organism evidence="1 2">
    <name type="scientific">Acetobacter aceti</name>
    <dbReference type="NCBI Taxonomy" id="435"/>
    <lineage>
        <taxon>Bacteria</taxon>
        <taxon>Pseudomonadati</taxon>
        <taxon>Pseudomonadota</taxon>
        <taxon>Alphaproteobacteria</taxon>
        <taxon>Acetobacterales</taxon>
        <taxon>Acetobacteraceae</taxon>
        <taxon>Acetobacter</taxon>
        <taxon>Acetobacter subgen. Acetobacter</taxon>
    </lineage>
</organism>
<evidence type="ECO:0000313" key="1">
    <source>
        <dbReference type="EMBL" id="BCI68893.1"/>
    </source>
</evidence>
<protein>
    <submittedName>
        <fullName evidence="1">Uncharacterized protein</fullName>
    </submittedName>
</protein>
<gene>
    <name evidence="1" type="ORF">AAJCM20276_35170</name>
</gene>
<name>A0A6S6PNH5_ACEAC</name>
<reference evidence="1 2" key="1">
    <citation type="submission" date="2020-07" db="EMBL/GenBank/DDBJ databases">
        <title>Complete Genome Sequence of an acetic acid bacterium, Acetobacter aceti JCM20276.</title>
        <authorList>
            <person name="Hirose Y."/>
            <person name="Mihara H."/>
        </authorList>
    </citation>
    <scope>NUCLEOTIDE SEQUENCE [LARGE SCALE GENOMIC DNA]</scope>
    <source>
        <strain evidence="1 2">JCM20276</strain>
    </source>
</reference>